<dbReference type="SMART" id="SM00569">
    <property type="entry name" value="L27"/>
    <property type="match status" value="2"/>
</dbReference>
<name>A0A8C4NJD7_EPTBU</name>
<dbReference type="Gene3D" id="2.30.30.40">
    <property type="entry name" value="SH3 Domains"/>
    <property type="match status" value="1"/>
</dbReference>
<evidence type="ECO:0000313" key="3">
    <source>
        <dbReference type="Ensembl" id="ENSEBUP00000007683.1"/>
    </source>
</evidence>
<dbReference type="InterPro" id="IPR036892">
    <property type="entry name" value="L27_dom_sf"/>
</dbReference>
<keyword evidence="4" id="KW-1185">Reference proteome</keyword>
<evidence type="ECO:0000259" key="1">
    <source>
        <dbReference type="PROSITE" id="PS50106"/>
    </source>
</evidence>
<dbReference type="Gene3D" id="2.30.42.10">
    <property type="match status" value="1"/>
</dbReference>
<dbReference type="GeneTree" id="ENSGT00940000155348"/>
<dbReference type="CDD" id="cd10832">
    <property type="entry name" value="PDZ_MPP6-MPP2-like"/>
    <property type="match status" value="1"/>
</dbReference>
<dbReference type="InterPro" id="IPR036034">
    <property type="entry name" value="PDZ_sf"/>
</dbReference>
<evidence type="ECO:0000259" key="2">
    <source>
        <dbReference type="PROSITE" id="PS51022"/>
    </source>
</evidence>
<dbReference type="SUPFAM" id="SSF50044">
    <property type="entry name" value="SH3-domain"/>
    <property type="match status" value="1"/>
</dbReference>
<dbReference type="SUPFAM" id="SSF101288">
    <property type="entry name" value="L27 domain"/>
    <property type="match status" value="1"/>
</dbReference>
<dbReference type="CDD" id="cd11862">
    <property type="entry name" value="SH3_MPP"/>
    <property type="match status" value="1"/>
</dbReference>
<dbReference type="AlphaFoldDB" id="A0A8C4NJD7"/>
<proteinExistence type="predicted"/>
<dbReference type="InterPro" id="IPR050716">
    <property type="entry name" value="MAGUK"/>
</dbReference>
<dbReference type="FunFam" id="2.30.42.10:FF:000047">
    <property type="entry name" value="MAGUK p55 subfamily member 6"/>
    <property type="match status" value="1"/>
</dbReference>
<accession>A0A8C4NJD7</accession>
<dbReference type="SUPFAM" id="SSF50156">
    <property type="entry name" value="PDZ domain-like"/>
    <property type="match status" value="1"/>
</dbReference>
<evidence type="ECO:0000313" key="4">
    <source>
        <dbReference type="Proteomes" id="UP000694388"/>
    </source>
</evidence>
<dbReference type="PANTHER" id="PTHR23122">
    <property type="entry name" value="MEMBRANE-ASSOCIATED GUANYLATE KINASE MAGUK"/>
    <property type="match status" value="1"/>
</dbReference>
<dbReference type="InterPro" id="IPR014775">
    <property type="entry name" value="L27_C"/>
</dbReference>
<dbReference type="Proteomes" id="UP000694388">
    <property type="component" value="Unplaced"/>
</dbReference>
<dbReference type="Ensembl" id="ENSEBUT00000008171.1">
    <property type="protein sequence ID" value="ENSEBUP00000007683.1"/>
    <property type="gene ID" value="ENSEBUG00000005008.1"/>
</dbReference>
<protein>
    <submittedName>
        <fullName evidence="3">Membrane palmitoylated protein 2</fullName>
    </submittedName>
</protein>
<dbReference type="SMART" id="SM00228">
    <property type="entry name" value="PDZ"/>
    <property type="match status" value="1"/>
</dbReference>
<feature type="domain" description="PDZ" evidence="1">
    <location>
        <begin position="133"/>
        <end position="212"/>
    </location>
</feature>
<dbReference type="Pfam" id="PF02828">
    <property type="entry name" value="L27"/>
    <property type="match status" value="1"/>
</dbReference>
<feature type="domain" description="L27" evidence="2">
    <location>
        <begin position="49"/>
        <end position="107"/>
    </location>
</feature>
<dbReference type="PROSITE" id="PS51022">
    <property type="entry name" value="L27"/>
    <property type="match status" value="1"/>
</dbReference>
<reference evidence="3" key="2">
    <citation type="submission" date="2025-09" db="UniProtKB">
        <authorList>
            <consortium name="Ensembl"/>
        </authorList>
    </citation>
    <scope>IDENTIFICATION</scope>
</reference>
<reference evidence="3" key="1">
    <citation type="submission" date="2025-08" db="UniProtKB">
        <authorList>
            <consortium name="Ensembl"/>
        </authorList>
    </citation>
    <scope>IDENTIFICATION</scope>
</reference>
<organism evidence="3 4">
    <name type="scientific">Eptatretus burgeri</name>
    <name type="common">Inshore hagfish</name>
    <dbReference type="NCBI Taxonomy" id="7764"/>
    <lineage>
        <taxon>Eukaryota</taxon>
        <taxon>Metazoa</taxon>
        <taxon>Chordata</taxon>
        <taxon>Craniata</taxon>
        <taxon>Vertebrata</taxon>
        <taxon>Cyclostomata</taxon>
        <taxon>Myxini</taxon>
        <taxon>Myxiniformes</taxon>
        <taxon>Myxinidae</taxon>
        <taxon>Eptatretinae</taxon>
        <taxon>Eptatretus</taxon>
    </lineage>
</organism>
<dbReference type="InterPro" id="IPR001478">
    <property type="entry name" value="PDZ"/>
</dbReference>
<sequence>MEKVLQKLPELSNAAGTKDTDLIFLRGLMESPIIQSLPKAQARLEEPKLEAVRERNVELVHEIVEDFAAISQQDGRAAELLNILQEPHFQSLLEVHDSVASRSYEQLPCGSEGFGPPGSGGTQDIMLGEAVRVVGIRKMDGEPLGVTFRVDGGELVIARILRGGAIDRQGLLHVGDVIREVNGHEVAGDPSGLQNSLRDASGSVVLKVLPSYTKPPFSSQIFVKCHFNYDPTTDHLIPCREAGLAFSQGEVLQIVSLDDPSWWQVRLYHLARSVVNLATSRLNFQTCPIGSANPKPIGAVVVEEHDPMVCHLPHRHFSEVMLEDQVSSSSPGHKVRREMRNHAVAWTVIFPRRIFSLDPHPVWH</sequence>
<dbReference type="PROSITE" id="PS50106">
    <property type="entry name" value="PDZ"/>
    <property type="match status" value="1"/>
</dbReference>
<dbReference type="InterPro" id="IPR004172">
    <property type="entry name" value="L27_dom"/>
</dbReference>
<dbReference type="Gene3D" id="1.10.287.650">
    <property type="entry name" value="L27 domain"/>
    <property type="match status" value="1"/>
</dbReference>
<dbReference type="InterPro" id="IPR036028">
    <property type="entry name" value="SH3-like_dom_sf"/>
</dbReference>
<dbReference type="Pfam" id="PF00595">
    <property type="entry name" value="PDZ"/>
    <property type="match status" value="1"/>
</dbReference>